<reference evidence="1 2" key="1">
    <citation type="submission" date="2018-01" db="EMBL/GenBank/DDBJ databases">
        <authorList>
            <person name="Paulsen S."/>
            <person name="Gram L.K."/>
        </authorList>
    </citation>
    <scope>NUCLEOTIDE SEQUENCE [LARGE SCALE GENOMIC DNA]</scope>
    <source>
        <strain evidence="1 2">S2599</strain>
    </source>
</reference>
<reference evidence="2" key="2">
    <citation type="submission" date="2019-06" db="EMBL/GenBank/DDBJ databases">
        <title>Co-occurence of chitin degradation, pigmentation and bioactivity in marine Pseudoalteromonas.</title>
        <authorList>
            <person name="Sonnenschein E.C."/>
            <person name="Bech P.K."/>
        </authorList>
    </citation>
    <scope>NUCLEOTIDE SEQUENCE [LARGE SCALE GENOMIC DNA]</scope>
    <source>
        <strain evidence="2">S2599</strain>
    </source>
</reference>
<accession>A0A5S3X6H5</accession>
<proteinExistence type="predicted"/>
<dbReference type="OrthoDB" id="43895at2"/>
<evidence type="ECO:0000313" key="2">
    <source>
        <dbReference type="Proteomes" id="UP000306719"/>
    </source>
</evidence>
<dbReference type="AlphaFoldDB" id="A0A5S3X6H5"/>
<sequence length="230" mass="26075">MKRFKILSLALIAFLMLPLGYFHKEAIACELIGVSQFDEVSPNLYIDQSMSHLQQVNLVNTVEAAVKRVTDIYGAPTSTPRIIASAETKYAKFGFNPTGMQRSGFFRECIFLGPKGLNTDVVAHELVHAEVRHRTNLVTELTQIPAWFIEGTGIQVDHRAPFLLENIDVTNEDVTKIKSVFYLRDFPNTHVKYYQAAFIAVKPMNPKKMYSGLERLNNGEQFEDVFSELL</sequence>
<dbReference type="EMBL" id="PNCJ01000005">
    <property type="protein sequence ID" value="TMP39644.1"/>
    <property type="molecule type" value="Genomic_DNA"/>
</dbReference>
<name>A0A5S3X6H5_9GAMM</name>
<protein>
    <submittedName>
        <fullName evidence="1">Uncharacterized protein</fullName>
    </submittedName>
</protein>
<dbReference type="RefSeq" id="WP_138543536.1">
    <property type="nucleotide sequence ID" value="NZ_PNCJ01000005.1"/>
</dbReference>
<evidence type="ECO:0000313" key="1">
    <source>
        <dbReference type="EMBL" id="TMP39644.1"/>
    </source>
</evidence>
<dbReference type="Proteomes" id="UP000306719">
    <property type="component" value="Unassembled WGS sequence"/>
</dbReference>
<comment type="caution">
    <text evidence="1">The sequence shown here is derived from an EMBL/GenBank/DDBJ whole genome shotgun (WGS) entry which is preliminary data.</text>
</comment>
<gene>
    <name evidence="1" type="ORF">CWB98_03390</name>
</gene>
<organism evidence="1 2">
    <name type="scientific">Pseudoalteromonas rubra</name>
    <dbReference type="NCBI Taxonomy" id="43658"/>
    <lineage>
        <taxon>Bacteria</taxon>
        <taxon>Pseudomonadati</taxon>
        <taxon>Pseudomonadota</taxon>
        <taxon>Gammaproteobacteria</taxon>
        <taxon>Alteromonadales</taxon>
        <taxon>Pseudoalteromonadaceae</taxon>
        <taxon>Pseudoalteromonas</taxon>
    </lineage>
</organism>